<dbReference type="EMBL" id="JAMRYU010000004">
    <property type="protein sequence ID" value="MDC4239452.1"/>
    <property type="molecule type" value="Genomic_DNA"/>
</dbReference>
<dbReference type="Proteomes" id="UP001141183">
    <property type="component" value="Unassembled WGS sequence"/>
</dbReference>
<accession>A0A9X4B081</accession>
<protein>
    <submittedName>
        <fullName evidence="1">Uncharacterized protein</fullName>
    </submittedName>
</protein>
<evidence type="ECO:0000313" key="1">
    <source>
        <dbReference type="EMBL" id="MDC4239452.1"/>
    </source>
</evidence>
<evidence type="ECO:0000313" key="2">
    <source>
        <dbReference type="Proteomes" id="UP001141183"/>
    </source>
</evidence>
<dbReference type="GeneID" id="93044436"/>
<sequence>MINKTYFSNIQSRNIIKDDNKKNLSEDFISNHIDNSLDNMVLNSNLENQDIIK</sequence>
<keyword evidence="2" id="KW-1185">Reference proteome</keyword>
<name>A0A9X4B081_9CLOT</name>
<gene>
    <name evidence="1" type="ORF">NE398_04650</name>
</gene>
<reference evidence="1" key="1">
    <citation type="submission" date="2022-05" db="EMBL/GenBank/DDBJ databases">
        <title>Draft genome sequence of Clostridium tertium strain CP3 isolated from Peru.</title>
        <authorList>
            <person name="Hurtado R."/>
            <person name="Lima L."/>
            <person name="Sousa T."/>
            <person name="Jaiswal A.K."/>
            <person name="Tiwari S."/>
            <person name="Maturrano L."/>
            <person name="Brenig B."/>
            <person name="Azevedo V."/>
        </authorList>
    </citation>
    <scope>NUCLEOTIDE SEQUENCE</scope>
    <source>
        <strain evidence="1">CP3</strain>
    </source>
</reference>
<comment type="caution">
    <text evidence="1">The sequence shown here is derived from an EMBL/GenBank/DDBJ whole genome shotgun (WGS) entry which is preliminary data.</text>
</comment>
<dbReference type="RefSeq" id="WP_008681237.1">
    <property type="nucleotide sequence ID" value="NZ_BAAACM010000017.1"/>
</dbReference>
<proteinExistence type="predicted"/>
<dbReference type="AlphaFoldDB" id="A0A9X4B081"/>
<organism evidence="1 2">
    <name type="scientific">Clostridium tertium</name>
    <dbReference type="NCBI Taxonomy" id="1559"/>
    <lineage>
        <taxon>Bacteria</taxon>
        <taxon>Bacillati</taxon>
        <taxon>Bacillota</taxon>
        <taxon>Clostridia</taxon>
        <taxon>Eubacteriales</taxon>
        <taxon>Clostridiaceae</taxon>
        <taxon>Clostridium</taxon>
    </lineage>
</organism>